<dbReference type="Pfam" id="PF00873">
    <property type="entry name" value="ACR_tran"/>
    <property type="match status" value="1"/>
</dbReference>
<organism evidence="2 3">
    <name type="scientific">Venenivibrio stagnispumantis</name>
    <dbReference type="NCBI Taxonomy" id="407998"/>
    <lineage>
        <taxon>Bacteria</taxon>
        <taxon>Pseudomonadati</taxon>
        <taxon>Aquificota</taxon>
        <taxon>Aquificia</taxon>
        <taxon>Aquificales</taxon>
        <taxon>Hydrogenothermaceae</taxon>
        <taxon>Venenivibrio</taxon>
    </lineage>
</organism>
<dbReference type="PANTHER" id="PTHR32063:SF0">
    <property type="entry name" value="SWARMING MOTILITY PROTEIN SWRC"/>
    <property type="match status" value="1"/>
</dbReference>
<feature type="transmembrane region" description="Helical" evidence="1">
    <location>
        <begin position="363"/>
        <end position="383"/>
    </location>
</feature>
<evidence type="ECO:0000256" key="1">
    <source>
        <dbReference type="SAM" id="Phobius"/>
    </source>
</evidence>
<feature type="transmembrane region" description="Helical" evidence="1">
    <location>
        <begin position="434"/>
        <end position="463"/>
    </location>
</feature>
<comment type="caution">
    <text evidence="2">The sequence shown here is derived from an EMBL/GenBank/DDBJ whole genome shotgun (WGS) entry which is preliminary data.</text>
</comment>
<feature type="transmembrane region" description="Helical" evidence="1">
    <location>
        <begin position="389"/>
        <end position="413"/>
    </location>
</feature>
<feature type="transmembrane region" description="Helical" evidence="1">
    <location>
        <begin position="521"/>
        <end position="540"/>
    </location>
</feature>
<keyword evidence="3" id="KW-1185">Reference proteome</keyword>
<dbReference type="Gene3D" id="1.20.1640.10">
    <property type="entry name" value="Multidrug efflux transporter AcrB transmembrane domain"/>
    <property type="match status" value="2"/>
</dbReference>
<dbReference type="Proteomes" id="UP001157947">
    <property type="component" value="Unassembled WGS sequence"/>
</dbReference>
<feature type="transmembrane region" description="Helical" evidence="1">
    <location>
        <begin position="950"/>
        <end position="972"/>
    </location>
</feature>
<dbReference type="EMBL" id="FXTX01000015">
    <property type="protein sequence ID" value="SMP16227.1"/>
    <property type="molecule type" value="Genomic_DNA"/>
</dbReference>
<dbReference type="Gene3D" id="3.30.70.1440">
    <property type="entry name" value="Multidrug efflux transporter AcrB pore domain"/>
    <property type="match status" value="1"/>
</dbReference>
<name>A0AA45WMZ1_9AQUI</name>
<gene>
    <name evidence="2" type="ORF">SAMN06264868_1154</name>
</gene>
<dbReference type="Gene3D" id="3.30.70.1320">
    <property type="entry name" value="Multidrug efflux transporter AcrB pore domain like"/>
    <property type="match status" value="1"/>
</dbReference>
<dbReference type="AlphaFoldDB" id="A0AA45WMZ1"/>
<feature type="transmembrane region" description="Helical" evidence="1">
    <location>
        <begin position="905"/>
        <end position="929"/>
    </location>
</feature>
<dbReference type="InterPro" id="IPR027463">
    <property type="entry name" value="AcrB_DN_DC_subdom"/>
</dbReference>
<evidence type="ECO:0000313" key="3">
    <source>
        <dbReference type="Proteomes" id="UP001157947"/>
    </source>
</evidence>
<feature type="transmembrane region" description="Helical" evidence="1">
    <location>
        <begin position="879"/>
        <end position="899"/>
    </location>
</feature>
<dbReference type="Gene3D" id="3.30.2090.10">
    <property type="entry name" value="Multidrug efflux transporter AcrB TolC docking domain, DN and DC subdomains"/>
    <property type="match status" value="2"/>
</dbReference>
<feature type="transmembrane region" description="Helical" evidence="1">
    <location>
        <begin position="340"/>
        <end position="356"/>
    </location>
</feature>
<dbReference type="GO" id="GO:0005886">
    <property type="term" value="C:plasma membrane"/>
    <property type="evidence" value="ECO:0007669"/>
    <property type="project" value="TreeGrafter"/>
</dbReference>
<accession>A0AA45WMZ1</accession>
<dbReference type="SUPFAM" id="SSF82866">
    <property type="entry name" value="Multidrug efflux transporter AcrB transmembrane domain"/>
    <property type="match status" value="2"/>
</dbReference>
<dbReference type="GO" id="GO:0042910">
    <property type="term" value="F:xenobiotic transmembrane transporter activity"/>
    <property type="evidence" value="ECO:0007669"/>
    <property type="project" value="TreeGrafter"/>
</dbReference>
<proteinExistence type="predicted"/>
<sequence length="1014" mass="115204">MNGKNFFLFLIQRKFAILLALLLLSYIGYISSKDIPRDVFPNVFFPRIEVSIENGFAPVEQMLLEVTKPAEESLKTIQNVEKIVSSTSVGSTDINMYFDWNIDPYLALQFVQARVAELKNRLPSNSNIVVRQATPSMYPIAIYGICSNSVPKEKLTEILYYQIKPILLSVNGVYDIELKAPQWQEYHIILDLNKIENYNVDINNLISYLKEQTKIDFIGQLDSFHKQYIISLYQKPTDIYKFLQLKIPVSNGRFISLSDIAIIVSSTNPIKSISGFSGYENAVVFNLLRQPNANAVEVVKNVDDTIENINQKLKTQGIIIKKSYDSTAFVEMAIKSVKDAIILGSVIAVFIIFLFLRKIKLSLITLFIIPVIFFITIIGIKITNLDFNLFSLGGLAAAIGGLIDHIIIVIENIERHLRQGKDKLNAVIDGSKEIIPLMSIATFISIIVFIPLLLVSGIVGVFFKQLALVLVATYLISQLLAIFFVPVVAYILLPQKEEKKIDIIDKFKEKYINFLKKSFKYDYISVPIIIIGMITTFFLYKTLPSTFLPKWDEGNLVLDFKFPTGTSLEESYKEAMNIGEIINSIPEVESWTLRIGTSLGNIITQPNIGDFLVVLKNDRQRDIFQIKEELREKINSRFPNLEEFDLPQVLEDRLADIMGEEAPISVILYGSDPEKLIKTGQSIENMLRQQPILEEVNLKTNYVSPSIKITLKPDAEAIYGITINDIYNQIYNIYWGNVIGNIMQGEKIFNIRILTTQKKDFFEINDLKIYSNKLGKLIPISYVADIKIKDKEAEVTHYNLSPVAIITVRFKGNDMSKAIQEVKETLRKAQIPRDISPIISGFYKEQQKSFKEMFIVIIISIIVILIALMFQFKNLNISISILLALILTLLGVFIGLFLTKKPIDITALMGMLIVLSIVINNNILIFDFYEKNQQNNITETEKILNAISVRFRPIMMTMLSNSFAMLPIALAIGTGTQIIQNLAIAMIGGLIFAIIVNLYIIPLFFHYLKRKLQF</sequence>
<dbReference type="InterPro" id="IPR001036">
    <property type="entry name" value="Acrflvin-R"/>
</dbReference>
<feature type="transmembrane region" description="Helical" evidence="1">
    <location>
        <begin position="978"/>
        <end position="1005"/>
    </location>
</feature>
<keyword evidence="1" id="KW-1133">Transmembrane helix</keyword>
<evidence type="ECO:0000313" key="2">
    <source>
        <dbReference type="EMBL" id="SMP16227.1"/>
    </source>
</evidence>
<protein>
    <submittedName>
        <fullName evidence="2">Multidrug efflux pump subunit AcrB</fullName>
    </submittedName>
</protein>
<dbReference type="PANTHER" id="PTHR32063">
    <property type="match status" value="1"/>
</dbReference>
<dbReference type="SUPFAM" id="SSF82714">
    <property type="entry name" value="Multidrug efflux transporter AcrB TolC docking domain, DN and DC subdomains"/>
    <property type="match status" value="2"/>
</dbReference>
<dbReference type="PRINTS" id="PR00702">
    <property type="entry name" value="ACRIFLAVINRP"/>
</dbReference>
<dbReference type="Gene3D" id="3.30.70.1430">
    <property type="entry name" value="Multidrug efflux transporter AcrB pore domain"/>
    <property type="match status" value="2"/>
</dbReference>
<dbReference type="SUPFAM" id="SSF82693">
    <property type="entry name" value="Multidrug efflux transporter AcrB pore domain, PN1, PN2, PC1 and PC2 subdomains"/>
    <property type="match status" value="3"/>
</dbReference>
<reference evidence="2" key="1">
    <citation type="submission" date="2017-05" db="EMBL/GenBank/DDBJ databases">
        <authorList>
            <person name="Varghese N."/>
            <person name="Submissions S."/>
        </authorList>
    </citation>
    <scope>NUCLEOTIDE SEQUENCE</scope>
    <source>
        <strain evidence="2">DSM 18763</strain>
    </source>
</reference>
<dbReference type="RefSeq" id="WP_265134551.1">
    <property type="nucleotide sequence ID" value="NZ_FXTX01000015.1"/>
</dbReference>
<feature type="transmembrane region" description="Helical" evidence="1">
    <location>
        <begin position="853"/>
        <end position="872"/>
    </location>
</feature>
<feature type="transmembrane region" description="Helical" evidence="1">
    <location>
        <begin position="469"/>
        <end position="493"/>
    </location>
</feature>
<keyword evidence="1" id="KW-0472">Membrane</keyword>
<keyword evidence="1" id="KW-0812">Transmembrane</keyword>